<dbReference type="Proteomes" id="UP001142610">
    <property type="component" value="Unassembled WGS sequence"/>
</dbReference>
<dbReference type="NCBIfam" id="TIGR00738">
    <property type="entry name" value="rrf2_super"/>
    <property type="match status" value="1"/>
</dbReference>
<dbReference type="InterPro" id="IPR000944">
    <property type="entry name" value="Tscrpt_reg_Rrf2"/>
</dbReference>
<dbReference type="PROSITE" id="PS51197">
    <property type="entry name" value="HTH_RRF2_2"/>
    <property type="match status" value="1"/>
</dbReference>
<evidence type="ECO:0000256" key="1">
    <source>
        <dbReference type="ARBA" id="ARBA00023125"/>
    </source>
</evidence>
<dbReference type="PANTHER" id="PTHR33221">
    <property type="entry name" value="WINGED HELIX-TURN-HELIX TRANSCRIPTIONAL REGULATOR, RRF2 FAMILY"/>
    <property type="match status" value="1"/>
</dbReference>
<dbReference type="InterPro" id="IPR030489">
    <property type="entry name" value="TR_Rrf2-type_CS"/>
</dbReference>
<protein>
    <submittedName>
        <fullName evidence="2">RrF2 family transcriptional regulator</fullName>
    </submittedName>
</protein>
<sequence>MKLAAKARTAVTAMADLAAFGEGLPVPLSQVAERQRLSLAFLEQIFGKLRRAGLVESQRGAQGGYVLAKAPGAISLAAIVDAVEEEVRSTACQPGAHMGCTGTSARCLTHQLWMDLDGHIEGWLQARTLADVGAAEREPAA</sequence>
<dbReference type="SUPFAM" id="SSF46785">
    <property type="entry name" value="Winged helix' DNA-binding domain"/>
    <property type="match status" value="1"/>
</dbReference>
<dbReference type="EMBL" id="JANIBC010000009">
    <property type="protein sequence ID" value="MCQ8185947.1"/>
    <property type="molecule type" value="Genomic_DNA"/>
</dbReference>
<dbReference type="AlphaFoldDB" id="A0A9X2LCH2"/>
<accession>A0A9X2LCH2</accession>
<evidence type="ECO:0000313" key="3">
    <source>
        <dbReference type="Proteomes" id="UP001142610"/>
    </source>
</evidence>
<evidence type="ECO:0000313" key="2">
    <source>
        <dbReference type="EMBL" id="MCQ8185947.1"/>
    </source>
</evidence>
<dbReference type="GO" id="GO:0003700">
    <property type="term" value="F:DNA-binding transcription factor activity"/>
    <property type="evidence" value="ECO:0007669"/>
    <property type="project" value="TreeGrafter"/>
</dbReference>
<reference evidence="2" key="1">
    <citation type="submission" date="2022-07" db="EMBL/GenBank/DDBJ databases">
        <title>Parvularcula maris sp. nov., an algicidal bacterium isolated from seawater.</title>
        <authorList>
            <person name="Li F."/>
        </authorList>
    </citation>
    <scope>NUCLEOTIDE SEQUENCE</scope>
    <source>
        <strain evidence="2">BGMRC 0090</strain>
    </source>
</reference>
<name>A0A9X2LCH2_9PROT</name>
<organism evidence="2 3">
    <name type="scientific">Parvularcula maris</name>
    <dbReference type="NCBI Taxonomy" id="2965077"/>
    <lineage>
        <taxon>Bacteria</taxon>
        <taxon>Pseudomonadati</taxon>
        <taxon>Pseudomonadota</taxon>
        <taxon>Alphaproteobacteria</taxon>
        <taxon>Parvularculales</taxon>
        <taxon>Parvularculaceae</taxon>
        <taxon>Parvularcula</taxon>
    </lineage>
</organism>
<dbReference type="PANTHER" id="PTHR33221:SF5">
    <property type="entry name" value="HTH-TYPE TRANSCRIPTIONAL REGULATOR ISCR"/>
    <property type="match status" value="1"/>
</dbReference>
<dbReference type="InterPro" id="IPR036390">
    <property type="entry name" value="WH_DNA-bd_sf"/>
</dbReference>
<comment type="caution">
    <text evidence="2">The sequence shown here is derived from an EMBL/GenBank/DDBJ whole genome shotgun (WGS) entry which is preliminary data.</text>
</comment>
<dbReference type="RefSeq" id="WP_256619843.1">
    <property type="nucleotide sequence ID" value="NZ_JANIBC010000009.1"/>
</dbReference>
<dbReference type="Gene3D" id="1.10.10.10">
    <property type="entry name" value="Winged helix-like DNA-binding domain superfamily/Winged helix DNA-binding domain"/>
    <property type="match status" value="1"/>
</dbReference>
<keyword evidence="3" id="KW-1185">Reference proteome</keyword>
<keyword evidence="1" id="KW-0238">DNA-binding</keyword>
<dbReference type="InterPro" id="IPR036388">
    <property type="entry name" value="WH-like_DNA-bd_sf"/>
</dbReference>
<dbReference type="Pfam" id="PF02082">
    <property type="entry name" value="Rrf2"/>
    <property type="match status" value="1"/>
</dbReference>
<dbReference type="PROSITE" id="PS01332">
    <property type="entry name" value="HTH_RRF2_1"/>
    <property type="match status" value="1"/>
</dbReference>
<gene>
    <name evidence="2" type="ORF">NOG11_11155</name>
</gene>
<dbReference type="GO" id="GO:0003677">
    <property type="term" value="F:DNA binding"/>
    <property type="evidence" value="ECO:0007669"/>
    <property type="project" value="UniProtKB-KW"/>
</dbReference>
<proteinExistence type="predicted"/>
<dbReference type="GO" id="GO:0005829">
    <property type="term" value="C:cytosol"/>
    <property type="evidence" value="ECO:0007669"/>
    <property type="project" value="TreeGrafter"/>
</dbReference>